<dbReference type="Proteomes" id="UP000053477">
    <property type="component" value="Unassembled WGS sequence"/>
</dbReference>
<evidence type="ECO:0000256" key="2">
    <source>
        <dbReference type="SAM" id="Phobius"/>
    </source>
</evidence>
<gene>
    <name evidence="3" type="ORF">SCHPADRAFT_847669</name>
</gene>
<organism evidence="3 4">
    <name type="scientific">Schizopora paradoxa</name>
    <dbReference type="NCBI Taxonomy" id="27342"/>
    <lineage>
        <taxon>Eukaryota</taxon>
        <taxon>Fungi</taxon>
        <taxon>Dikarya</taxon>
        <taxon>Basidiomycota</taxon>
        <taxon>Agaricomycotina</taxon>
        <taxon>Agaricomycetes</taxon>
        <taxon>Hymenochaetales</taxon>
        <taxon>Schizoporaceae</taxon>
        <taxon>Schizopora</taxon>
    </lineage>
</organism>
<feature type="compositionally biased region" description="Polar residues" evidence="1">
    <location>
        <begin position="61"/>
        <end position="71"/>
    </location>
</feature>
<keyword evidence="2" id="KW-1133">Transmembrane helix</keyword>
<name>A0A0H2RXB4_9AGAM</name>
<keyword evidence="4" id="KW-1185">Reference proteome</keyword>
<sequence length="795" mass="86611">MSYSSSFPSSTSRYSQLSQDFFFQPQPDADRDHASPGSHPLRDLQVPGRHRPPPLPLGSSSTLYDPPSQSKEYLLDTASSRRSSVPYSPYSNLRTSASDSKPYDDTPNSATHFLLRDAGIPSSESRRTSSTYVGRRPPTSGWYAHFEATDWKSILIHTVAVACAYPFLILVCLLASNKTLFWSRVIVGFGCGILAFALGRTPFCAARRYLEASTWATFIHESTSGSRNGLPISVLAERTEDPMGAVTVFKLLYRRNFTKATAGRKRYDKTPWSLVALFFLFLVGFSSTLTFIFGRIVDITTFTQRKYDKYDEVPIFGDLSDEDINNANNLTEVLNNFISTWTLAPFASLTNLPKPVSFQHGNDTVYFAETYTSQLQTTGSGMGTFDLVPDTATEPDDNVQDVTGTTISSGVVQFPKWGIRIACSSIPNIESYLVPVSENQSLTYIFVPKDLVHQLFNNLSLQMPDVAPVNLTKTLNGDSINITVDPSSIVTIGKFFNNGVGHSLFSKPVDMGASGNGWTTIEVVSVRLNDTYTPSGTFPIYGDPILDSNGTQTRIGYDAAVCVEAYEPWVIESFNSTGLTPSSRRIVRSGNGLPAPSSSDPGGVAATTLNDVERTINSTGKATAYSAAHDNSVNQMVKDNGRDFFYVPSPMVVSFTSGNGPSGYTQLSPSLYAAARASADATNVLPFLAGTKQIVGRRYADLILANASVNMIFAVIALGVIFVVGIVAASCVPRLPFGVPQRGFDLFSWLTVLYGDNLSEQLPNDMLKGGLGEKVDTTTTKERIGSLRLRYAPEH</sequence>
<evidence type="ECO:0000313" key="3">
    <source>
        <dbReference type="EMBL" id="KLO16745.1"/>
    </source>
</evidence>
<feature type="compositionally biased region" description="Low complexity" evidence="1">
    <location>
        <begin position="80"/>
        <end position="91"/>
    </location>
</feature>
<dbReference type="STRING" id="27342.A0A0H2RXB4"/>
<protein>
    <submittedName>
        <fullName evidence="3">Uncharacterized protein</fullName>
    </submittedName>
</protein>
<accession>A0A0H2RXB4</accession>
<dbReference type="InParanoid" id="A0A0H2RXB4"/>
<dbReference type="AlphaFoldDB" id="A0A0H2RXB4"/>
<feature type="region of interest" description="Disordered" evidence="1">
    <location>
        <begin position="17"/>
        <end position="105"/>
    </location>
</feature>
<reference evidence="3 4" key="1">
    <citation type="submission" date="2015-04" db="EMBL/GenBank/DDBJ databases">
        <title>Complete genome sequence of Schizopora paradoxa KUC8140, a cosmopolitan wood degrader in East Asia.</title>
        <authorList>
            <consortium name="DOE Joint Genome Institute"/>
            <person name="Min B."/>
            <person name="Park H."/>
            <person name="Jang Y."/>
            <person name="Kim J.-J."/>
            <person name="Kim K.H."/>
            <person name="Pangilinan J."/>
            <person name="Lipzen A."/>
            <person name="Riley R."/>
            <person name="Grigoriev I.V."/>
            <person name="Spatafora J.W."/>
            <person name="Choi I.-G."/>
        </authorList>
    </citation>
    <scope>NUCLEOTIDE SEQUENCE [LARGE SCALE GENOMIC DNA]</scope>
    <source>
        <strain evidence="3 4">KUC8140</strain>
    </source>
</reference>
<dbReference type="EMBL" id="KQ085912">
    <property type="protein sequence ID" value="KLO16745.1"/>
    <property type="molecule type" value="Genomic_DNA"/>
</dbReference>
<dbReference type="OrthoDB" id="8191639at2759"/>
<keyword evidence="2" id="KW-0812">Transmembrane</keyword>
<proteinExistence type="predicted"/>
<feature type="transmembrane region" description="Helical" evidence="2">
    <location>
        <begin position="274"/>
        <end position="297"/>
    </location>
</feature>
<feature type="transmembrane region" description="Helical" evidence="2">
    <location>
        <begin position="711"/>
        <end position="732"/>
    </location>
</feature>
<evidence type="ECO:0000256" key="1">
    <source>
        <dbReference type="SAM" id="MobiDB-lite"/>
    </source>
</evidence>
<evidence type="ECO:0000313" key="4">
    <source>
        <dbReference type="Proteomes" id="UP000053477"/>
    </source>
</evidence>
<keyword evidence="2" id="KW-0472">Membrane</keyword>
<feature type="transmembrane region" description="Helical" evidence="2">
    <location>
        <begin position="182"/>
        <end position="199"/>
    </location>
</feature>
<feature type="transmembrane region" description="Helical" evidence="2">
    <location>
        <begin position="154"/>
        <end position="176"/>
    </location>
</feature>